<keyword evidence="1" id="KW-0175">Coiled coil</keyword>
<organism evidence="2 3">
    <name type="scientific">Azospirillum oryzae</name>
    <dbReference type="NCBI Taxonomy" id="286727"/>
    <lineage>
        <taxon>Bacteria</taxon>
        <taxon>Pseudomonadati</taxon>
        <taxon>Pseudomonadota</taxon>
        <taxon>Alphaproteobacteria</taxon>
        <taxon>Rhodospirillales</taxon>
        <taxon>Azospirillaceae</taxon>
        <taxon>Azospirillum</taxon>
    </lineage>
</organism>
<protein>
    <submittedName>
        <fullName evidence="2">Uncharacterized protein</fullName>
    </submittedName>
</protein>
<keyword evidence="3" id="KW-1185">Reference proteome</keyword>
<proteinExistence type="predicted"/>
<dbReference type="Proteomes" id="UP000509702">
    <property type="component" value="Plasmid unnamed6"/>
</dbReference>
<dbReference type="EMBL" id="CP054621">
    <property type="protein sequence ID" value="QKS54332.1"/>
    <property type="molecule type" value="Genomic_DNA"/>
</dbReference>
<feature type="coiled-coil region" evidence="1">
    <location>
        <begin position="165"/>
        <end position="229"/>
    </location>
</feature>
<geneLocation type="plasmid" evidence="2 3">
    <name>unnamed6</name>
</geneLocation>
<dbReference type="AlphaFoldDB" id="A0A6N1B4P6"/>
<keyword evidence="2" id="KW-0614">Plasmid</keyword>
<name>A0A6N1B4P6_9PROT</name>
<evidence type="ECO:0000313" key="2">
    <source>
        <dbReference type="EMBL" id="QKS54332.1"/>
    </source>
</evidence>
<gene>
    <name evidence="2" type="ORF">HUE56_28170</name>
</gene>
<sequence>MTAISVSIYDGAQLLERRDCRTTLLPDQRTAAIWRGLAYPLLEGERIDVSGEAVVPGAAPPPAVGTSRPDARFALVEGVGEAYLLIQGSVIDREQAAARLTSGGLTVLRHGRYLGDLVDGLAADWFVRFQSPSAAPQPLADHIRTLLDGLLRPAEAPASMAELRLRLVEGELAQAKAAAASLKTEVARLRLALAEQASGPIQDDGGEVAERLRAEVDDLQKALAEEAKHRIAAEALALEVPRPPRLLAAGRLKDEVAAVFAGLLPRIRLLRSSLDVAAVEFSDRRFLYGALAELANGATGTPPNWKKVKGADRWWERHISNGQDDTGRIYARLDAEGRDWEVLVSHKSEQPRDIIWLRLCG</sequence>
<evidence type="ECO:0000256" key="1">
    <source>
        <dbReference type="SAM" id="Coils"/>
    </source>
</evidence>
<evidence type="ECO:0000313" key="3">
    <source>
        <dbReference type="Proteomes" id="UP000509702"/>
    </source>
</evidence>
<accession>A0A6N1B4P6</accession>
<dbReference type="KEGG" id="aoz:HUE56_28170"/>
<dbReference type="RefSeq" id="WP_149201503.1">
    <property type="nucleotide sequence ID" value="NZ_BSOV01000011.1"/>
</dbReference>
<dbReference type="OrthoDB" id="7374968at2"/>
<reference evidence="2 3" key="1">
    <citation type="submission" date="2020-06" db="EMBL/GenBank/DDBJ databases">
        <title>Complete genome of Azosprillum oryzae KACC14407.</title>
        <authorList>
            <person name="Kim M."/>
            <person name="Park Y.-J."/>
            <person name="Shin J.-H."/>
        </authorList>
    </citation>
    <scope>NUCLEOTIDE SEQUENCE [LARGE SCALE GENOMIC DNA]</scope>
    <source>
        <strain evidence="2 3">KACC 14407</strain>
        <plasmid evidence="2 3">unnamed6</plasmid>
    </source>
</reference>